<accession>A0A5N0VHZ5</accession>
<sequence length="286" mass="30391">MRDTDDEFSERLAGQRRLLASIRAGNDEDEEDEDTPAANVQTTGWSAGRLVKAVVRDHRLAELSLDDSVPGRPADEVGELIAAAANSALADFRDQVPSATDPLPDLATMSTEFRAAAEQGGQLMKLIGSALGDTMAKVGERTGMRGDPSPHGMESLFGDALNLLRSAQESLAGFQGAQVTGEGSDADEEVFATVGPDGLVSIDELSDVARSLSGEDLCELVLQAVNEALADWEDQREDGLPSADDADADALRELSDRAMELSEHSMRQLSGYTDNLSAIMRSIGEP</sequence>
<dbReference type="OrthoDB" id="3679134at2"/>
<comment type="caution">
    <text evidence="2">The sequence shown here is derived from an EMBL/GenBank/DDBJ whole genome shotgun (WGS) entry which is preliminary data.</text>
</comment>
<dbReference type="AlphaFoldDB" id="A0A5N0VHZ5"/>
<name>A0A5N0VHZ5_9PSEU</name>
<gene>
    <name evidence="2" type="ORF">FPZ12_005155</name>
</gene>
<reference evidence="2" key="1">
    <citation type="submission" date="2019-09" db="EMBL/GenBank/DDBJ databases">
        <authorList>
            <person name="Teo W.F.A."/>
            <person name="Duangmal K."/>
        </authorList>
    </citation>
    <scope>NUCLEOTIDE SEQUENCE [LARGE SCALE GENOMIC DNA]</scope>
    <source>
        <strain evidence="2">K81G1</strain>
    </source>
</reference>
<evidence type="ECO:0000313" key="2">
    <source>
        <dbReference type="EMBL" id="KAA9165866.1"/>
    </source>
</evidence>
<protein>
    <recommendedName>
        <fullName evidence="4">YbaB/EbfC family nucleoid-associated protein</fullName>
    </recommendedName>
</protein>
<evidence type="ECO:0000313" key="3">
    <source>
        <dbReference type="Proteomes" id="UP000319769"/>
    </source>
</evidence>
<proteinExistence type="predicted"/>
<keyword evidence="3" id="KW-1185">Reference proteome</keyword>
<feature type="region of interest" description="Disordered" evidence="1">
    <location>
        <begin position="21"/>
        <end position="43"/>
    </location>
</feature>
<dbReference type="RefSeq" id="WP_144750403.1">
    <property type="nucleotide sequence ID" value="NZ_VMNW02000004.1"/>
</dbReference>
<dbReference type="EMBL" id="VMNW02000004">
    <property type="protein sequence ID" value="KAA9165866.1"/>
    <property type="molecule type" value="Genomic_DNA"/>
</dbReference>
<evidence type="ECO:0008006" key="4">
    <source>
        <dbReference type="Google" id="ProtNLM"/>
    </source>
</evidence>
<organism evidence="2 3">
    <name type="scientific">Amycolatopsis acidicola</name>
    <dbReference type="NCBI Taxonomy" id="2596893"/>
    <lineage>
        <taxon>Bacteria</taxon>
        <taxon>Bacillati</taxon>
        <taxon>Actinomycetota</taxon>
        <taxon>Actinomycetes</taxon>
        <taxon>Pseudonocardiales</taxon>
        <taxon>Pseudonocardiaceae</taxon>
        <taxon>Amycolatopsis</taxon>
    </lineage>
</organism>
<dbReference type="Proteomes" id="UP000319769">
    <property type="component" value="Unassembled WGS sequence"/>
</dbReference>
<evidence type="ECO:0000256" key="1">
    <source>
        <dbReference type="SAM" id="MobiDB-lite"/>
    </source>
</evidence>